<reference evidence="3" key="1">
    <citation type="submission" date="2015-06" db="EMBL/GenBank/DDBJ databases">
        <title>Expansion of signal transduction pathways in fungi by whole-genome duplication.</title>
        <authorList>
            <consortium name="DOE Joint Genome Institute"/>
            <person name="Corrochano L.M."/>
            <person name="Kuo A."/>
            <person name="Marcet-Houben M."/>
            <person name="Polaino S."/>
            <person name="Salamov A."/>
            <person name="Villalobos J.M."/>
            <person name="Alvarez M.I."/>
            <person name="Avalos J."/>
            <person name="Benito E.P."/>
            <person name="Benoit I."/>
            <person name="Burger G."/>
            <person name="Camino L.P."/>
            <person name="Canovas D."/>
            <person name="Cerda-Olmedo E."/>
            <person name="Cheng J.-F."/>
            <person name="Dominguez A."/>
            <person name="Elias M."/>
            <person name="Eslava A.P."/>
            <person name="Glaser F."/>
            <person name="Grimwood J."/>
            <person name="Gutierrez G."/>
            <person name="Heitman J."/>
            <person name="Henrissat B."/>
            <person name="Iturriaga E.A."/>
            <person name="Lang B.F."/>
            <person name="Lavin J.L."/>
            <person name="Lee S."/>
            <person name="Li W."/>
            <person name="Lindquist E."/>
            <person name="Lopez-Garcia S."/>
            <person name="Luque E.M."/>
            <person name="Marcos A.T."/>
            <person name="Martin J."/>
            <person name="McCluskey K."/>
            <person name="Medina H.R."/>
            <person name="Miralles-Duran A."/>
            <person name="Miyazaki A."/>
            <person name="Munoz-Torres E."/>
            <person name="Oguiza J.A."/>
            <person name="Ohm R."/>
            <person name="Olmedo M."/>
            <person name="Orejas M."/>
            <person name="Ortiz-Castellanos L."/>
            <person name="Pisabarro A.G."/>
            <person name="Rodriguez-Romero J."/>
            <person name="Ruiz-Herrera J."/>
            <person name="Ruiz-Vazquez R."/>
            <person name="Sanz C."/>
            <person name="Schackwitz W."/>
            <person name="Schmutz J."/>
            <person name="Shahriari M."/>
            <person name="Shelest E."/>
            <person name="Silva-Franco F."/>
            <person name="Soanes D."/>
            <person name="Syed K."/>
            <person name="Tagua V.G."/>
            <person name="Talbot N.J."/>
            <person name="Thon M."/>
            <person name="De vries R.P."/>
            <person name="Wiebenga A."/>
            <person name="Yadav J.S."/>
            <person name="Braun E.L."/>
            <person name="Baker S."/>
            <person name="Garre V."/>
            <person name="Horwitz B."/>
            <person name="Torres-Martinez S."/>
            <person name="Idnurm A."/>
            <person name="Herrera-Estrella A."/>
            <person name="Gabaldon T."/>
            <person name="Grigoriev I.V."/>
        </authorList>
    </citation>
    <scope>NUCLEOTIDE SEQUENCE [LARGE SCALE GENOMIC DNA]</scope>
    <source>
        <strain evidence="3">NRRL 1555(-)</strain>
    </source>
</reference>
<dbReference type="InParanoid" id="A0A162T3U9"/>
<evidence type="ECO:0000313" key="2">
    <source>
        <dbReference type="EMBL" id="OAD66062.1"/>
    </source>
</evidence>
<accession>A0A162T3U9</accession>
<keyword evidence="3" id="KW-1185">Reference proteome</keyword>
<feature type="transmembrane region" description="Helical" evidence="1">
    <location>
        <begin position="240"/>
        <end position="259"/>
    </location>
</feature>
<proteinExistence type="predicted"/>
<keyword evidence="1" id="KW-1133">Transmembrane helix</keyword>
<dbReference type="AlphaFoldDB" id="A0A162T3U9"/>
<dbReference type="GeneID" id="28998428"/>
<protein>
    <submittedName>
        <fullName evidence="2">Uncharacterized protein</fullName>
    </submittedName>
</protein>
<evidence type="ECO:0000256" key="1">
    <source>
        <dbReference type="SAM" id="Phobius"/>
    </source>
</evidence>
<dbReference type="EMBL" id="KV441006">
    <property type="protein sequence ID" value="OAD66062.1"/>
    <property type="molecule type" value="Genomic_DNA"/>
</dbReference>
<sequence>MGGFLQCGTFPPISLNTFCLPRLQGGLGVIDPKTQQSALQLRWLQLIVCSLRLPPGLVPRWMFGLLQASLPSLSPLFPLLFPSIHPSGWQDLTSPLHLVFTATDRLPHNFDNVVLSPLSLPPKHASLYPVPWSSSTQLNTLTFRLIIVRACCSLRELAEEYPSLSIQDGTSIGLYLLRLGLVFPPALSTGCVPTISFVPAIPITLLTLAIGANFGLSLFLLWLANFGFVASMTRLPAEPIFTFCFLLLFLLLPALFAPYPPTPKTTSSSLGLSKTRRGSACDWNSLWSLDNFKVLSSRLGLEIIEGPLYMASSLDFHL</sequence>
<keyword evidence="1" id="KW-0472">Membrane</keyword>
<dbReference type="VEuPathDB" id="FungiDB:PHYBLDRAFT_175587"/>
<dbReference type="OrthoDB" id="2203211at2759"/>
<feature type="transmembrane region" description="Helical" evidence="1">
    <location>
        <begin position="203"/>
        <end position="228"/>
    </location>
</feature>
<organism evidence="2 3">
    <name type="scientific">Phycomyces blakesleeanus (strain ATCC 8743b / DSM 1359 / FGSC 10004 / NBRC 33097 / NRRL 1555)</name>
    <dbReference type="NCBI Taxonomy" id="763407"/>
    <lineage>
        <taxon>Eukaryota</taxon>
        <taxon>Fungi</taxon>
        <taxon>Fungi incertae sedis</taxon>
        <taxon>Mucoromycota</taxon>
        <taxon>Mucoromycotina</taxon>
        <taxon>Mucoromycetes</taxon>
        <taxon>Mucorales</taxon>
        <taxon>Phycomycetaceae</taxon>
        <taxon>Phycomyces</taxon>
    </lineage>
</organism>
<evidence type="ECO:0000313" key="3">
    <source>
        <dbReference type="Proteomes" id="UP000077315"/>
    </source>
</evidence>
<gene>
    <name evidence="2" type="ORF">PHYBLDRAFT_175587</name>
</gene>
<keyword evidence="1" id="KW-0812">Transmembrane</keyword>
<dbReference type="RefSeq" id="XP_018284102.1">
    <property type="nucleotide sequence ID" value="XM_018437522.1"/>
</dbReference>
<dbReference type="Proteomes" id="UP000077315">
    <property type="component" value="Unassembled WGS sequence"/>
</dbReference>
<name>A0A162T3U9_PHYB8</name>